<keyword evidence="5 7" id="KW-0067">ATP-binding</keyword>
<evidence type="ECO:0000256" key="1">
    <source>
        <dbReference type="ARBA" id="ARBA00005417"/>
    </source>
</evidence>
<evidence type="ECO:0000256" key="2">
    <source>
        <dbReference type="ARBA" id="ARBA00022448"/>
    </source>
</evidence>
<comment type="similarity">
    <text evidence="1">Belongs to the ABC transporter superfamily.</text>
</comment>
<gene>
    <name evidence="7" type="ORF">FHS88_001535</name>
</gene>
<dbReference type="PANTHER" id="PTHR42711">
    <property type="entry name" value="ABC TRANSPORTER ATP-BINDING PROTEIN"/>
    <property type="match status" value="1"/>
</dbReference>
<dbReference type="InterPro" id="IPR027417">
    <property type="entry name" value="P-loop_NTPase"/>
</dbReference>
<proteinExistence type="inferred from homology"/>
<comment type="caution">
    <text evidence="7">The sequence shown here is derived from an EMBL/GenBank/DDBJ whole genome shotgun (WGS) entry which is preliminary data.</text>
</comment>
<dbReference type="Gene3D" id="3.40.50.300">
    <property type="entry name" value="P-loop containing nucleotide triphosphate hydrolases"/>
    <property type="match status" value="1"/>
</dbReference>
<dbReference type="PANTHER" id="PTHR42711:SF5">
    <property type="entry name" value="ABC TRANSPORTER ATP-BINDING PROTEIN NATA"/>
    <property type="match status" value="1"/>
</dbReference>
<dbReference type="RefSeq" id="WP_184483176.1">
    <property type="nucleotide sequence ID" value="NZ_JAAEDJ010000155.1"/>
</dbReference>
<sequence length="241" mass="25589">MRAGSGLLPLQVEGLGFVAGGVPILQDVSFRLEAGPPSVLIGPNGAGKSTLLRLLHGLLPPSGGVIRWALLPAEVARRRQAMVFQRPVMLRRSALANVEYPLRLAGLPGPERRARAQAVLGEFGLGDLAHRPARRLSGGEQQRIALARAAAMDPAMLFLDEPSANLDPAATRAVEEIVTAIAARGTKVLMTTHDLGQARRLAGDILFLHRGRVVEHAPAARFFAAPAAPEAAAFLKGELLW</sequence>
<dbReference type="InterPro" id="IPR003439">
    <property type="entry name" value="ABC_transporter-like_ATP-bd"/>
</dbReference>
<dbReference type="InterPro" id="IPR003593">
    <property type="entry name" value="AAA+_ATPase"/>
</dbReference>
<dbReference type="InterPro" id="IPR017871">
    <property type="entry name" value="ABC_transporter-like_CS"/>
</dbReference>
<evidence type="ECO:0000259" key="6">
    <source>
        <dbReference type="PROSITE" id="PS50893"/>
    </source>
</evidence>
<dbReference type="Pfam" id="PF00005">
    <property type="entry name" value="ABC_tran"/>
    <property type="match status" value="1"/>
</dbReference>
<evidence type="ECO:0000313" key="8">
    <source>
        <dbReference type="Proteomes" id="UP000562254"/>
    </source>
</evidence>
<evidence type="ECO:0000256" key="5">
    <source>
        <dbReference type="ARBA" id="ARBA00022840"/>
    </source>
</evidence>
<dbReference type="AlphaFoldDB" id="A0A840XR94"/>
<keyword evidence="2" id="KW-0813">Transport</keyword>
<dbReference type="InterPro" id="IPR050763">
    <property type="entry name" value="ABC_transporter_ATP-binding"/>
</dbReference>
<organism evidence="7 8">
    <name type="scientific">Neoroseomonas alkaliterrae</name>
    <dbReference type="NCBI Taxonomy" id="1452450"/>
    <lineage>
        <taxon>Bacteria</taxon>
        <taxon>Pseudomonadati</taxon>
        <taxon>Pseudomonadota</taxon>
        <taxon>Alphaproteobacteria</taxon>
        <taxon>Acetobacterales</taxon>
        <taxon>Acetobacteraceae</taxon>
        <taxon>Neoroseomonas</taxon>
    </lineage>
</organism>
<dbReference type="SUPFAM" id="SSF52540">
    <property type="entry name" value="P-loop containing nucleoside triphosphate hydrolases"/>
    <property type="match status" value="1"/>
</dbReference>
<dbReference type="Proteomes" id="UP000562254">
    <property type="component" value="Unassembled WGS sequence"/>
</dbReference>
<evidence type="ECO:0000256" key="4">
    <source>
        <dbReference type="ARBA" id="ARBA00022741"/>
    </source>
</evidence>
<dbReference type="PROSITE" id="PS50893">
    <property type="entry name" value="ABC_TRANSPORTER_2"/>
    <property type="match status" value="1"/>
</dbReference>
<accession>A0A840XR94</accession>
<name>A0A840XR94_9PROT</name>
<dbReference type="SMART" id="SM00382">
    <property type="entry name" value="AAA"/>
    <property type="match status" value="1"/>
</dbReference>
<protein>
    <submittedName>
        <fullName evidence="7">Tungstate transport system ATP-binding protein</fullName>
    </submittedName>
</protein>
<dbReference type="EMBL" id="JACIJE010000003">
    <property type="protein sequence ID" value="MBB5689410.1"/>
    <property type="molecule type" value="Genomic_DNA"/>
</dbReference>
<dbReference type="GO" id="GO:0005524">
    <property type="term" value="F:ATP binding"/>
    <property type="evidence" value="ECO:0007669"/>
    <property type="project" value="UniProtKB-KW"/>
</dbReference>
<keyword evidence="4" id="KW-0547">Nucleotide-binding</keyword>
<dbReference type="PROSITE" id="PS00211">
    <property type="entry name" value="ABC_TRANSPORTER_1"/>
    <property type="match status" value="1"/>
</dbReference>
<feature type="domain" description="ABC transporter" evidence="6">
    <location>
        <begin position="10"/>
        <end position="235"/>
    </location>
</feature>
<keyword evidence="3" id="KW-0536">Nodulation</keyword>
<keyword evidence="8" id="KW-1185">Reference proteome</keyword>
<evidence type="ECO:0000313" key="7">
    <source>
        <dbReference type="EMBL" id="MBB5689410.1"/>
    </source>
</evidence>
<reference evidence="7 8" key="1">
    <citation type="submission" date="2020-08" db="EMBL/GenBank/DDBJ databases">
        <title>Genomic Encyclopedia of Type Strains, Phase IV (KMG-IV): sequencing the most valuable type-strain genomes for metagenomic binning, comparative biology and taxonomic classification.</title>
        <authorList>
            <person name="Goeker M."/>
        </authorList>
    </citation>
    <scope>NUCLEOTIDE SEQUENCE [LARGE SCALE GENOMIC DNA]</scope>
    <source>
        <strain evidence="7 8">DSM 25895</strain>
    </source>
</reference>
<dbReference type="GO" id="GO:0016887">
    <property type="term" value="F:ATP hydrolysis activity"/>
    <property type="evidence" value="ECO:0007669"/>
    <property type="project" value="InterPro"/>
</dbReference>
<evidence type="ECO:0000256" key="3">
    <source>
        <dbReference type="ARBA" id="ARBA00022458"/>
    </source>
</evidence>